<organism evidence="1 2">
    <name type="scientific">Chaenocephalus aceratus</name>
    <name type="common">Blackfin icefish</name>
    <name type="synonym">Chaenichthys aceratus</name>
    <dbReference type="NCBI Taxonomy" id="36190"/>
    <lineage>
        <taxon>Eukaryota</taxon>
        <taxon>Metazoa</taxon>
        <taxon>Chordata</taxon>
        <taxon>Craniata</taxon>
        <taxon>Vertebrata</taxon>
        <taxon>Euteleostomi</taxon>
        <taxon>Actinopterygii</taxon>
        <taxon>Neopterygii</taxon>
        <taxon>Teleostei</taxon>
        <taxon>Neoteleostei</taxon>
        <taxon>Acanthomorphata</taxon>
        <taxon>Eupercaria</taxon>
        <taxon>Perciformes</taxon>
        <taxon>Notothenioidei</taxon>
        <taxon>Channichthyidae</taxon>
        <taxon>Chaenocephalus</taxon>
    </lineage>
</organism>
<proteinExistence type="predicted"/>
<evidence type="ECO:0000313" key="1">
    <source>
        <dbReference type="EMBL" id="KAI4813175.1"/>
    </source>
</evidence>
<evidence type="ECO:0000313" key="2">
    <source>
        <dbReference type="Proteomes" id="UP001057452"/>
    </source>
</evidence>
<keyword evidence="2" id="KW-1185">Reference proteome</keyword>
<reference evidence="1" key="1">
    <citation type="submission" date="2022-05" db="EMBL/GenBank/DDBJ databases">
        <title>Chromosome-level genome of Chaenocephalus aceratus.</title>
        <authorList>
            <person name="Park H."/>
        </authorList>
    </citation>
    <scope>NUCLEOTIDE SEQUENCE</scope>
    <source>
        <strain evidence="1">KU_202001</strain>
    </source>
</reference>
<name>A0ACB9WI47_CHAAC</name>
<accession>A0ACB9WI47</accession>
<dbReference type="EMBL" id="CM043806">
    <property type="protein sequence ID" value="KAI4813175.1"/>
    <property type="molecule type" value="Genomic_DNA"/>
</dbReference>
<protein>
    <submittedName>
        <fullName evidence="1">Uncharacterized protein</fullName>
    </submittedName>
</protein>
<gene>
    <name evidence="1" type="ORF">KUCAC02_024521</name>
</gene>
<comment type="caution">
    <text evidence="1">The sequence shown here is derived from an EMBL/GenBank/DDBJ whole genome shotgun (WGS) entry which is preliminary data.</text>
</comment>
<dbReference type="Proteomes" id="UP001057452">
    <property type="component" value="Chromosome 22"/>
</dbReference>
<sequence length="183" mass="19022">MLRVLRGVLCLQGPLHMSLRHVDTRGSWSPCLEVRRNRPPIPALRVSIRTEVPGSCCSMPRTPMASAIYLESEHGSPLIPRMGGPSSLGGGADCSSQPPLHGLHLPLDASPFNLLRMPGSGSGGRDSIGLGGGLGALGAAGGGHHQRFPPTPPLFSPPPRNHMDPPPLEPRGPGAGSPPSECL</sequence>